<dbReference type="PROSITE" id="PS50405">
    <property type="entry name" value="GST_CTER"/>
    <property type="match status" value="1"/>
</dbReference>
<dbReference type="SFLD" id="SFLDG00358">
    <property type="entry name" value="Main_(cytGST)"/>
    <property type="match status" value="1"/>
</dbReference>
<keyword evidence="5" id="KW-1185">Reference proteome</keyword>
<dbReference type="Gene3D" id="1.20.1050.10">
    <property type="match status" value="1"/>
</dbReference>
<dbReference type="SFLD" id="SFLDS00019">
    <property type="entry name" value="Glutathione_Transferase_(cytos"/>
    <property type="match status" value="1"/>
</dbReference>
<dbReference type="RefSeq" id="WP_053059675.1">
    <property type="nucleotide sequence ID" value="NZ_CP011807.3"/>
</dbReference>
<dbReference type="PANTHER" id="PTHR42673:SF4">
    <property type="entry name" value="MALEYLACETOACETATE ISOMERASE"/>
    <property type="match status" value="1"/>
</dbReference>
<evidence type="ECO:0000256" key="1">
    <source>
        <dbReference type="ARBA" id="ARBA00010007"/>
    </source>
</evidence>
<dbReference type="AlphaFoldDB" id="A0A0H3WZN8"/>
<feature type="domain" description="GST N-terminal" evidence="2">
    <location>
        <begin position="1"/>
        <end position="81"/>
    </location>
</feature>
<dbReference type="SUPFAM" id="SSF52833">
    <property type="entry name" value="Thioredoxin-like"/>
    <property type="match status" value="1"/>
</dbReference>
<feature type="domain" description="GST C-terminal" evidence="3">
    <location>
        <begin position="86"/>
        <end position="211"/>
    </location>
</feature>
<evidence type="ECO:0008006" key="6">
    <source>
        <dbReference type="Google" id="ProtNLM"/>
    </source>
</evidence>
<dbReference type="PROSITE" id="PS50404">
    <property type="entry name" value="GST_NTER"/>
    <property type="match status" value="1"/>
</dbReference>
<name>A0A0H3WZN8_9BURK</name>
<proteinExistence type="inferred from homology"/>
<dbReference type="GO" id="GO:0006559">
    <property type="term" value="P:L-phenylalanine catabolic process"/>
    <property type="evidence" value="ECO:0007669"/>
    <property type="project" value="TreeGrafter"/>
</dbReference>
<evidence type="ECO:0000313" key="4">
    <source>
        <dbReference type="EMBL" id="AKM33115.2"/>
    </source>
</evidence>
<dbReference type="InterPro" id="IPR005955">
    <property type="entry name" value="GST_Zeta"/>
</dbReference>
<dbReference type="InterPro" id="IPR010987">
    <property type="entry name" value="Glutathione-S-Trfase_C-like"/>
</dbReference>
<dbReference type="GO" id="GO:0005737">
    <property type="term" value="C:cytoplasm"/>
    <property type="evidence" value="ECO:0007669"/>
    <property type="project" value="InterPro"/>
</dbReference>
<protein>
    <recommendedName>
        <fullName evidence="6">Maleylacetoacetate isomerase</fullName>
    </recommendedName>
</protein>
<dbReference type="InterPro" id="IPR036282">
    <property type="entry name" value="Glutathione-S-Trfase_C_sf"/>
</dbReference>
<sequence>MTIQLYGFWRSNAAFRVKVALALKKLPYEEIEVDILAGRQFDDYANVNAERVVPTLVYHGQRVFQSLAIIEFLDEMHPAPRLMPGNPPDRAYARAVALVSAADSHPFVVPRVRKHLAQAYGAGIDAIEAWCAHWGREGLATYERMLEKRPAAPFAVGAAPTLADICIAGQTIIGDLYQVDIAAYPRVAALAKRCFEMPEFAEAHPFRQPGFKAVQI</sequence>
<reference evidence="4" key="1">
    <citation type="submission" date="2016-06" db="EMBL/GenBank/DDBJ databases">
        <title>Complete Genome Sequence of Pandoraea faecigallinarum DSM-23572.</title>
        <authorList>
            <person name="Yong D."/>
            <person name="Ee R."/>
            <person name="Lim Y.-L."/>
            <person name="Yin W.-F."/>
            <person name="Chan K.-G."/>
        </authorList>
    </citation>
    <scope>NUCLEOTIDE SEQUENCE</scope>
    <source>
        <strain evidence="4">DSM 23572</strain>
    </source>
</reference>
<dbReference type="GO" id="GO:0006749">
    <property type="term" value="P:glutathione metabolic process"/>
    <property type="evidence" value="ECO:0007669"/>
    <property type="project" value="TreeGrafter"/>
</dbReference>
<dbReference type="KEGG" id="pfg:AB870_22390"/>
<dbReference type="PANTHER" id="PTHR42673">
    <property type="entry name" value="MALEYLACETOACETATE ISOMERASE"/>
    <property type="match status" value="1"/>
</dbReference>
<evidence type="ECO:0000259" key="2">
    <source>
        <dbReference type="PROSITE" id="PS50404"/>
    </source>
</evidence>
<dbReference type="InterPro" id="IPR040079">
    <property type="entry name" value="Glutathione_S-Trfase"/>
</dbReference>
<dbReference type="InterPro" id="IPR036249">
    <property type="entry name" value="Thioredoxin-like_sf"/>
</dbReference>
<dbReference type="InterPro" id="IPR004045">
    <property type="entry name" value="Glutathione_S-Trfase_N"/>
</dbReference>
<accession>A0A0H3WZN8</accession>
<dbReference type="EMBL" id="CP011807">
    <property type="protein sequence ID" value="AKM33115.2"/>
    <property type="molecule type" value="Genomic_DNA"/>
</dbReference>
<organism evidence="4 5">
    <name type="scientific">Pandoraea faecigallinarum</name>
    <dbReference type="NCBI Taxonomy" id="656179"/>
    <lineage>
        <taxon>Bacteria</taxon>
        <taxon>Pseudomonadati</taxon>
        <taxon>Pseudomonadota</taxon>
        <taxon>Betaproteobacteria</taxon>
        <taxon>Burkholderiales</taxon>
        <taxon>Burkholderiaceae</taxon>
        <taxon>Pandoraea</taxon>
    </lineage>
</organism>
<dbReference type="GO" id="GO:0016034">
    <property type="term" value="F:maleylacetoacetate isomerase activity"/>
    <property type="evidence" value="ECO:0007669"/>
    <property type="project" value="TreeGrafter"/>
</dbReference>
<evidence type="ECO:0000313" key="5">
    <source>
        <dbReference type="Proteomes" id="UP000035651"/>
    </source>
</evidence>
<gene>
    <name evidence="4" type="ORF">AB870_22390</name>
</gene>
<dbReference type="GO" id="GO:0004364">
    <property type="term" value="F:glutathione transferase activity"/>
    <property type="evidence" value="ECO:0007669"/>
    <property type="project" value="TreeGrafter"/>
</dbReference>
<evidence type="ECO:0000259" key="3">
    <source>
        <dbReference type="PROSITE" id="PS50405"/>
    </source>
</evidence>
<dbReference type="Gene3D" id="3.40.30.10">
    <property type="entry name" value="Glutaredoxin"/>
    <property type="match status" value="1"/>
</dbReference>
<dbReference type="NCBIfam" id="TIGR01262">
    <property type="entry name" value="maiA"/>
    <property type="match status" value="1"/>
</dbReference>
<comment type="similarity">
    <text evidence="1">Belongs to the GST superfamily. Zeta family.</text>
</comment>
<dbReference type="STRING" id="656179.AB870_22390"/>
<dbReference type="Pfam" id="PF02798">
    <property type="entry name" value="GST_N"/>
    <property type="match status" value="1"/>
</dbReference>
<dbReference type="Proteomes" id="UP000035651">
    <property type="component" value="Chromosome"/>
</dbReference>
<dbReference type="SUPFAM" id="SSF47616">
    <property type="entry name" value="GST C-terminal domain-like"/>
    <property type="match status" value="1"/>
</dbReference>